<proteinExistence type="predicted"/>
<dbReference type="OrthoDB" id="10574707at2759"/>
<keyword evidence="2" id="KW-1185">Reference proteome</keyword>
<sequence length="51" mass="5844">MNPNPLYRDFISFSFWAASHLQALDVLQLVMEKQRNFDPSFPKIAANLSSS</sequence>
<dbReference type="Proteomes" id="UP000242715">
    <property type="component" value="Unassembled WGS sequence"/>
</dbReference>
<reference evidence="2" key="1">
    <citation type="journal article" date="2017" name="Front. Plant Sci.">
        <title>Climate Clever Clovers: New Paradigm to Reduce the Environmental Footprint of Ruminants by Breeding Low Methanogenic Forages Utilizing Haplotype Variation.</title>
        <authorList>
            <person name="Kaur P."/>
            <person name="Appels R."/>
            <person name="Bayer P.E."/>
            <person name="Keeble-Gagnere G."/>
            <person name="Wang J."/>
            <person name="Hirakawa H."/>
            <person name="Shirasawa K."/>
            <person name="Vercoe P."/>
            <person name="Stefanova K."/>
            <person name="Durmic Z."/>
            <person name="Nichols P."/>
            <person name="Revell C."/>
            <person name="Isobe S.N."/>
            <person name="Edwards D."/>
            <person name="Erskine W."/>
        </authorList>
    </citation>
    <scope>NUCLEOTIDE SEQUENCE [LARGE SCALE GENOMIC DNA]</scope>
    <source>
        <strain evidence="2">cv. Daliak</strain>
    </source>
</reference>
<protein>
    <submittedName>
        <fullName evidence="1">Uncharacterized protein</fullName>
    </submittedName>
</protein>
<accession>A0A2Z6NK82</accession>
<organism evidence="1 2">
    <name type="scientific">Trifolium subterraneum</name>
    <name type="common">Subterranean clover</name>
    <dbReference type="NCBI Taxonomy" id="3900"/>
    <lineage>
        <taxon>Eukaryota</taxon>
        <taxon>Viridiplantae</taxon>
        <taxon>Streptophyta</taxon>
        <taxon>Embryophyta</taxon>
        <taxon>Tracheophyta</taxon>
        <taxon>Spermatophyta</taxon>
        <taxon>Magnoliopsida</taxon>
        <taxon>eudicotyledons</taxon>
        <taxon>Gunneridae</taxon>
        <taxon>Pentapetalae</taxon>
        <taxon>rosids</taxon>
        <taxon>fabids</taxon>
        <taxon>Fabales</taxon>
        <taxon>Fabaceae</taxon>
        <taxon>Papilionoideae</taxon>
        <taxon>50 kb inversion clade</taxon>
        <taxon>NPAAA clade</taxon>
        <taxon>Hologalegina</taxon>
        <taxon>IRL clade</taxon>
        <taxon>Trifolieae</taxon>
        <taxon>Trifolium</taxon>
    </lineage>
</organism>
<evidence type="ECO:0000313" key="1">
    <source>
        <dbReference type="EMBL" id="GAU32049.1"/>
    </source>
</evidence>
<name>A0A2Z6NK82_TRISU</name>
<dbReference type="AlphaFoldDB" id="A0A2Z6NK82"/>
<evidence type="ECO:0000313" key="2">
    <source>
        <dbReference type="Proteomes" id="UP000242715"/>
    </source>
</evidence>
<gene>
    <name evidence="1" type="ORF">TSUD_214040</name>
</gene>
<dbReference type="EMBL" id="DF973478">
    <property type="protein sequence ID" value="GAU32049.1"/>
    <property type="molecule type" value="Genomic_DNA"/>
</dbReference>